<keyword evidence="3" id="KW-1185">Reference proteome</keyword>
<feature type="region of interest" description="Disordered" evidence="1">
    <location>
        <begin position="151"/>
        <end position="205"/>
    </location>
</feature>
<sequence length="205" mass="23241">LCRGTDPQRVAELPAAAPRAEMAACVREAEPLCLRLCCERTWSFFLLLQIKIWTLSLSLLFCIWCRPLTATTIVSPRLFITMETEETALLWQQGNSHGNGPRSRFQLPAEKEMLKEQQAALRTPKLHAGSTESWLFRFLLSCLDRFHGKVSPGGPTSPDVHGDNDPPERSVRKDGSLTQERSLRVSSSDDSISLRHCREERDRHE</sequence>
<feature type="compositionally biased region" description="Basic and acidic residues" evidence="1">
    <location>
        <begin position="160"/>
        <end position="175"/>
    </location>
</feature>
<dbReference type="Proteomes" id="UP001476798">
    <property type="component" value="Unassembled WGS sequence"/>
</dbReference>
<protein>
    <submittedName>
        <fullName evidence="2">Uncharacterized protein</fullName>
    </submittedName>
</protein>
<reference evidence="2 3" key="1">
    <citation type="submission" date="2021-06" db="EMBL/GenBank/DDBJ databases">
        <authorList>
            <person name="Palmer J.M."/>
        </authorList>
    </citation>
    <scope>NUCLEOTIDE SEQUENCE [LARGE SCALE GENOMIC DNA]</scope>
    <source>
        <strain evidence="2 3">GA_2019</strain>
        <tissue evidence="2">Muscle</tissue>
    </source>
</reference>
<feature type="compositionally biased region" description="Basic and acidic residues" evidence="1">
    <location>
        <begin position="192"/>
        <end position="205"/>
    </location>
</feature>
<evidence type="ECO:0000256" key="1">
    <source>
        <dbReference type="SAM" id="MobiDB-lite"/>
    </source>
</evidence>
<feature type="non-terminal residue" evidence="2">
    <location>
        <position position="1"/>
    </location>
</feature>
<organism evidence="2 3">
    <name type="scientific">Goodea atripinnis</name>
    <dbReference type="NCBI Taxonomy" id="208336"/>
    <lineage>
        <taxon>Eukaryota</taxon>
        <taxon>Metazoa</taxon>
        <taxon>Chordata</taxon>
        <taxon>Craniata</taxon>
        <taxon>Vertebrata</taxon>
        <taxon>Euteleostomi</taxon>
        <taxon>Actinopterygii</taxon>
        <taxon>Neopterygii</taxon>
        <taxon>Teleostei</taxon>
        <taxon>Neoteleostei</taxon>
        <taxon>Acanthomorphata</taxon>
        <taxon>Ovalentaria</taxon>
        <taxon>Atherinomorphae</taxon>
        <taxon>Cyprinodontiformes</taxon>
        <taxon>Goodeidae</taxon>
        <taxon>Goodea</taxon>
    </lineage>
</organism>
<proteinExistence type="predicted"/>
<accession>A0ABV0PCV7</accession>
<name>A0ABV0PCV7_9TELE</name>
<evidence type="ECO:0000313" key="2">
    <source>
        <dbReference type="EMBL" id="MEQ2181237.1"/>
    </source>
</evidence>
<dbReference type="EMBL" id="JAHRIO010070481">
    <property type="protein sequence ID" value="MEQ2181237.1"/>
    <property type="molecule type" value="Genomic_DNA"/>
</dbReference>
<comment type="caution">
    <text evidence="2">The sequence shown here is derived from an EMBL/GenBank/DDBJ whole genome shotgun (WGS) entry which is preliminary data.</text>
</comment>
<gene>
    <name evidence="2" type="ORF">GOODEAATRI_009291</name>
</gene>
<evidence type="ECO:0000313" key="3">
    <source>
        <dbReference type="Proteomes" id="UP001476798"/>
    </source>
</evidence>